<dbReference type="InterPro" id="IPR007577">
    <property type="entry name" value="GlycoTrfase_DXD_sugar-bd_CS"/>
</dbReference>
<dbReference type="InterPro" id="IPR029044">
    <property type="entry name" value="Nucleotide-diphossugar_trans"/>
</dbReference>
<reference evidence="2" key="1">
    <citation type="journal article" date="2018" name="Appl. Environ. Microbiol.">
        <title>Dynamics in copy numbers of five plasmids of a dairy Lactococcus lactis in dairy-related conditions including near-zero growth rates.</title>
        <authorList>
            <person name="van Mastrigt O."/>
            <person name="Lommers M.M.A.N."/>
            <person name="de Vries Y.C."/>
            <person name="Abee T."/>
            <person name="Smid E.J."/>
        </authorList>
    </citation>
    <scope>NUCLEOTIDE SEQUENCE</scope>
    <source>
        <strain evidence="2">FM03P</strain>
        <plasmid evidence="2">pLd10</plasmid>
    </source>
</reference>
<keyword evidence="1 2" id="KW-0808">Transferase</keyword>
<organism evidence="2">
    <name type="scientific">Lactococcus lactis subsp. lactis bv. diacetylactis</name>
    <dbReference type="NCBI Taxonomy" id="44688"/>
    <lineage>
        <taxon>Bacteria</taxon>
        <taxon>Bacillati</taxon>
        <taxon>Bacillota</taxon>
        <taxon>Bacilli</taxon>
        <taxon>Lactobacillales</taxon>
        <taxon>Streptococcaceae</taxon>
        <taxon>Lactococcus</taxon>
    </lineage>
</organism>
<dbReference type="InterPro" id="IPR051706">
    <property type="entry name" value="Glycosyltransferase_domain"/>
</dbReference>
<dbReference type="GO" id="GO:0016020">
    <property type="term" value="C:membrane"/>
    <property type="evidence" value="ECO:0007669"/>
    <property type="project" value="GOC"/>
</dbReference>
<gene>
    <name evidence="2" type="primary">epsN</name>
    <name evidence="2" type="ORF">pLd10_42</name>
</gene>
<name>A0A2R4AKS7_LACLL</name>
<dbReference type="SUPFAM" id="SSF53448">
    <property type="entry name" value="Nucleotide-diphospho-sugar transferases"/>
    <property type="match status" value="1"/>
</dbReference>
<dbReference type="EMBL" id="MG813924">
    <property type="protein sequence ID" value="AVR65346.1"/>
    <property type="molecule type" value="Genomic_DNA"/>
</dbReference>
<evidence type="ECO:0000313" key="2">
    <source>
        <dbReference type="EMBL" id="AVR65346.1"/>
    </source>
</evidence>
<dbReference type="AlphaFoldDB" id="A0A2R4AKS7"/>
<dbReference type="PANTHER" id="PTHR32385">
    <property type="entry name" value="MANNOSYL PHOSPHORYLINOSITOL CERAMIDE SYNTHASE"/>
    <property type="match status" value="1"/>
</dbReference>
<keyword evidence="2" id="KW-0614">Plasmid</keyword>
<dbReference type="Pfam" id="PF04488">
    <property type="entry name" value="Gly_transf_sug"/>
    <property type="match status" value="1"/>
</dbReference>
<geneLocation type="plasmid" evidence="2">
    <name>pLd10</name>
</geneLocation>
<evidence type="ECO:0000256" key="1">
    <source>
        <dbReference type="ARBA" id="ARBA00022679"/>
    </source>
</evidence>
<sequence>MIPKKIHYIWLGGREMDPTASAMVEGWRRILSDYEIIEWNETNLNFTDVPQYVRSALSHEKWAFVTDYFRLSILNTYGGIYLDTDVEILRSLDTLLENKAMMSFESDTAFCTAVIGSEPNQGWLSFILAQYESRSFEETNGKLDMTPNSEYIYQLYRLYPEQFNDLTVFPSEYFSPLYYYSDEPVITKNTYAIHWFSGTWRTKGELLRDRILRLLTKIFGNNFVPSIRKLFRIS</sequence>
<accession>A0A2R4AKS7</accession>
<dbReference type="PANTHER" id="PTHR32385:SF15">
    <property type="entry name" value="INOSITOL PHOSPHOCERAMIDE MANNOSYLTRANSFERASE 1"/>
    <property type="match status" value="1"/>
</dbReference>
<protein>
    <submittedName>
        <fullName evidence="2">Glycosyltransferase</fullName>
    </submittedName>
</protein>
<dbReference type="Gene3D" id="3.90.550.20">
    <property type="match status" value="1"/>
</dbReference>
<dbReference type="GO" id="GO:0051999">
    <property type="term" value="P:mannosyl-inositol phosphorylceramide biosynthetic process"/>
    <property type="evidence" value="ECO:0007669"/>
    <property type="project" value="TreeGrafter"/>
</dbReference>
<proteinExistence type="predicted"/>
<dbReference type="GO" id="GO:0000030">
    <property type="term" value="F:mannosyltransferase activity"/>
    <property type="evidence" value="ECO:0007669"/>
    <property type="project" value="TreeGrafter"/>
</dbReference>